<gene>
    <name evidence="2" type="ORF">LCGC14_2199680</name>
</gene>
<protein>
    <submittedName>
        <fullName evidence="2">Uncharacterized protein</fullName>
    </submittedName>
</protein>
<organism evidence="2">
    <name type="scientific">marine sediment metagenome</name>
    <dbReference type="NCBI Taxonomy" id="412755"/>
    <lineage>
        <taxon>unclassified sequences</taxon>
        <taxon>metagenomes</taxon>
        <taxon>ecological metagenomes</taxon>
    </lineage>
</organism>
<feature type="non-terminal residue" evidence="2">
    <location>
        <position position="1"/>
    </location>
</feature>
<feature type="region of interest" description="Disordered" evidence="1">
    <location>
        <begin position="1"/>
        <end position="37"/>
    </location>
</feature>
<dbReference type="AlphaFoldDB" id="A0A0F9DH24"/>
<evidence type="ECO:0000313" key="2">
    <source>
        <dbReference type="EMBL" id="KKL61003.1"/>
    </source>
</evidence>
<name>A0A0F9DH24_9ZZZZ</name>
<sequence>CTADRDPGADPRPRQLMSSIQTFEPDPEVEVSSVDGRVRRTTSSESWATIRGGAGVTANDSAVSMSVEATASTTTDEYALLQRIFTLFDISAIPTGSVIKTVDYKLRGSSKVDNLGVSGYVVDSPAPASDTALVAGDYDIGGWVDAAHSNVLAHATISTSSFNTWTLNAVGIALVQAALDSDGIVKLGLRLLNDLDNSAPTWSSGGNSSIIVQSAEGANPPQLVVTFAPAARGTPIYY</sequence>
<reference evidence="2" key="1">
    <citation type="journal article" date="2015" name="Nature">
        <title>Complex archaea that bridge the gap between prokaryotes and eukaryotes.</title>
        <authorList>
            <person name="Spang A."/>
            <person name="Saw J.H."/>
            <person name="Jorgensen S.L."/>
            <person name="Zaremba-Niedzwiedzka K."/>
            <person name="Martijn J."/>
            <person name="Lind A.E."/>
            <person name="van Eijk R."/>
            <person name="Schleper C."/>
            <person name="Guy L."/>
            <person name="Ettema T.J."/>
        </authorList>
    </citation>
    <scope>NUCLEOTIDE SEQUENCE</scope>
</reference>
<feature type="compositionally biased region" description="Basic and acidic residues" evidence="1">
    <location>
        <begin position="1"/>
        <end position="13"/>
    </location>
</feature>
<dbReference type="EMBL" id="LAZR01028955">
    <property type="protein sequence ID" value="KKL61003.1"/>
    <property type="molecule type" value="Genomic_DNA"/>
</dbReference>
<evidence type="ECO:0000256" key="1">
    <source>
        <dbReference type="SAM" id="MobiDB-lite"/>
    </source>
</evidence>
<comment type="caution">
    <text evidence="2">The sequence shown here is derived from an EMBL/GenBank/DDBJ whole genome shotgun (WGS) entry which is preliminary data.</text>
</comment>
<accession>A0A0F9DH24</accession>
<proteinExistence type="predicted"/>